<keyword evidence="2" id="KW-1185">Reference proteome</keyword>
<dbReference type="Proteomes" id="UP000177625">
    <property type="component" value="Unassembled WGS sequence"/>
</dbReference>
<sequence length="73" mass="8635">MYSHIEYSHKFTAPASIRARIAEATITIAFARLLLICNLSWKARLYIGKSAREEARYEAEDEWELHVETWSYR</sequence>
<evidence type="ECO:0000313" key="2">
    <source>
        <dbReference type="Proteomes" id="UP000177625"/>
    </source>
</evidence>
<dbReference type="AlphaFoldDB" id="A0A1E1M6F1"/>
<protein>
    <submittedName>
        <fullName evidence="1">Uncharacterized protein</fullName>
    </submittedName>
</protein>
<evidence type="ECO:0000313" key="1">
    <source>
        <dbReference type="EMBL" id="CZT44680.1"/>
    </source>
</evidence>
<accession>A0A1E1M6F1</accession>
<reference evidence="2" key="1">
    <citation type="submission" date="2016-03" db="EMBL/GenBank/DDBJ databases">
        <authorList>
            <person name="Guldener U."/>
        </authorList>
    </citation>
    <scope>NUCLEOTIDE SEQUENCE [LARGE SCALE GENOMIC DNA]</scope>
</reference>
<gene>
    <name evidence="1" type="ORF">RSE6_04881</name>
</gene>
<organism evidence="1 2">
    <name type="scientific">Rhynchosporium secalis</name>
    <name type="common">Barley scald fungus</name>
    <dbReference type="NCBI Taxonomy" id="38038"/>
    <lineage>
        <taxon>Eukaryota</taxon>
        <taxon>Fungi</taxon>
        <taxon>Dikarya</taxon>
        <taxon>Ascomycota</taxon>
        <taxon>Pezizomycotina</taxon>
        <taxon>Leotiomycetes</taxon>
        <taxon>Helotiales</taxon>
        <taxon>Ploettnerulaceae</taxon>
        <taxon>Rhynchosporium</taxon>
    </lineage>
</organism>
<dbReference type="EMBL" id="FJVC01000184">
    <property type="protein sequence ID" value="CZT44680.1"/>
    <property type="molecule type" value="Genomic_DNA"/>
</dbReference>
<name>A0A1E1M6F1_RHYSE</name>
<proteinExistence type="predicted"/>